<organism evidence="2 3">
    <name type="scientific">Wenyingzhuangia heitensis</name>
    <dbReference type="NCBI Taxonomy" id="1487859"/>
    <lineage>
        <taxon>Bacteria</taxon>
        <taxon>Pseudomonadati</taxon>
        <taxon>Bacteroidota</taxon>
        <taxon>Flavobacteriia</taxon>
        <taxon>Flavobacteriales</taxon>
        <taxon>Flavobacteriaceae</taxon>
        <taxon>Wenyingzhuangia</taxon>
    </lineage>
</organism>
<dbReference type="RefSeq" id="WP_167183712.1">
    <property type="nucleotide sequence ID" value="NZ_JAASQL010000001.1"/>
</dbReference>
<keyword evidence="3" id="KW-1185">Reference proteome</keyword>
<reference evidence="2 3" key="1">
    <citation type="submission" date="2020-03" db="EMBL/GenBank/DDBJ databases">
        <title>Genomic Encyclopedia of Type Strains, Phase IV (KMG-IV): sequencing the most valuable type-strain genomes for metagenomic binning, comparative biology and taxonomic classification.</title>
        <authorList>
            <person name="Goeker M."/>
        </authorList>
    </citation>
    <scope>NUCLEOTIDE SEQUENCE [LARGE SCALE GENOMIC DNA]</scope>
    <source>
        <strain evidence="2 3">DSM 101599</strain>
    </source>
</reference>
<sequence>MKKLIAILLLATLSINAQDIGKVKIKKEKFGTFGLRNFKKAPKRLFINSFNVGVEIFRENYAFKRKGNFLKTGNAEANAAVGITGLIKEDFQREIDRVYQDFIQDFKDKGIEIITAEEVKGLKFFEGYESAKGPYIINSSTPGILTGCPTGHTQFYQAKKSGKVKKSFMGEGFKNPKLSDELEDALVLDVNLYLMFASAKSKKGIVSAKSEILINPRLADSEMIVNKKKKTKLGIFGSVGFKGAAKTYQLATNYTIGSGKKGLYFEAQYQSVLDESIEINGILKKQTFKAKAYQDVQIGERNSFLDELKDVSVKNAIWLNVDSKKYVEGMYNACHAFLSENNKVLFDKMEL</sequence>
<evidence type="ECO:0000256" key="1">
    <source>
        <dbReference type="SAM" id="SignalP"/>
    </source>
</evidence>
<dbReference type="EMBL" id="JAASQL010000001">
    <property type="protein sequence ID" value="NIJ44179.1"/>
    <property type="molecule type" value="Genomic_DNA"/>
</dbReference>
<gene>
    <name evidence="2" type="ORF">FHR24_000618</name>
</gene>
<proteinExistence type="predicted"/>
<name>A0ABX0U5R6_9FLAO</name>
<protein>
    <submittedName>
        <fullName evidence="2">Uncharacterized protein</fullName>
    </submittedName>
</protein>
<dbReference type="Proteomes" id="UP000745859">
    <property type="component" value="Unassembled WGS sequence"/>
</dbReference>
<comment type="caution">
    <text evidence="2">The sequence shown here is derived from an EMBL/GenBank/DDBJ whole genome shotgun (WGS) entry which is preliminary data.</text>
</comment>
<accession>A0ABX0U5R6</accession>
<feature type="signal peptide" evidence="1">
    <location>
        <begin position="1"/>
        <end position="17"/>
    </location>
</feature>
<feature type="chain" id="PRO_5046993573" evidence="1">
    <location>
        <begin position="18"/>
        <end position="351"/>
    </location>
</feature>
<evidence type="ECO:0000313" key="2">
    <source>
        <dbReference type="EMBL" id="NIJ44179.1"/>
    </source>
</evidence>
<evidence type="ECO:0000313" key="3">
    <source>
        <dbReference type="Proteomes" id="UP000745859"/>
    </source>
</evidence>
<keyword evidence="1" id="KW-0732">Signal</keyword>